<evidence type="ECO:0000313" key="11">
    <source>
        <dbReference type="EMBL" id="PZF86196.1"/>
    </source>
</evidence>
<evidence type="ECO:0000256" key="3">
    <source>
        <dbReference type="ARBA" id="ARBA00022741"/>
    </source>
</evidence>
<evidence type="ECO:0000256" key="4">
    <source>
        <dbReference type="ARBA" id="ARBA00022840"/>
    </source>
</evidence>
<feature type="transmembrane region" description="Helical" evidence="8">
    <location>
        <begin position="130"/>
        <end position="160"/>
    </location>
</feature>
<evidence type="ECO:0000256" key="1">
    <source>
        <dbReference type="ARBA" id="ARBA00004651"/>
    </source>
</evidence>
<dbReference type="OrthoDB" id="9806127at2"/>
<dbReference type="Gene3D" id="1.20.1560.10">
    <property type="entry name" value="ABC transporter type 1, transmembrane domain"/>
    <property type="match status" value="1"/>
</dbReference>
<dbReference type="SMART" id="SM00382">
    <property type="entry name" value="AAA"/>
    <property type="match status" value="1"/>
</dbReference>
<feature type="domain" description="ABC transmembrane type-1" evidence="10">
    <location>
        <begin position="16"/>
        <end position="289"/>
    </location>
</feature>
<evidence type="ECO:0000256" key="7">
    <source>
        <dbReference type="SAM" id="MobiDB-lite"/>
    </source>
</evidence>
<dbReference type="Proteomes" id="UP000248749">
    <property type="component" value="Unassembled WGS sequence"/>
</dbReference>
<reference evidence="11 12" key="1">
    <citation type="submission" date="2018-01" db="EMBL/GenBank/DDBJ databases">
        <title>Draft genome sequence of Salinispora sp. 13K206.</title>
        <authorList>
            <person name="Sahin N."/>
            <person name="Saygin H."/>
            <person name="Ay H."/>
        </authorList>
    </citation>
    <scope>NUCLEOTIDE SEQUENCE [LARGE SCALE GENOMIC DNA]</scope>
    <source>
        <strain evidence="11 12">13K206</strain>
    </source>
</reference>
<evidence type="ECO:0000259" key="9">
    <source>
        <dbReference type="PROSITE" id="PS50893"/>
    </source>
</evidence>
<keyword evidence="3" id="KW-0547">Nucleotide-binding</keyword>
<dbReference type="GO" id="GO:0005524">
    <property type="term" value="F:ATP binding"/>
    <property type="evidence" value="ECO:0007669"/>
    <property type="project" value="UniProtKB-KW"/>
</dbReference>
<proteinExistence type="predicted"/>
<dbReference type="InterPro" id="IPR011527">
    <property type="entry name" value="ABC1_TM_dom"/>
</dbReference>
<evidence type="ECO:0000256" key="8">
    <source>
        <dbReference type="SAM" id="Phobius"/>
    </source>
</evidence>
<feature type="compositionally biased region" description="Low complexity" evidence="7">
    <location>
        <begin position="591"/>
        <end position="606"/>
    </location>
</feature>
<dbReference type="Pfam" id="PF00664">
    <property type="entry name" value="ABC_membrane"/>
    <property type="match status" value="1"/>
</dbReference>
<dbReference type="EMBL" id="POUB01000360">
    <property type="protein sequence ID" value="PZF86196.1"/>
    <property type="molecule type" value="Genomic_DNA"/>
</dbReference>
<evidence type="ECO:0000256" key="2">
    <source>
        <dbReference type="ARBA" id="ARBA00022692"/>
    </source>
</evidence>
<dbReference type="Pfam" id="PF00005">
    <property type="entry name" value="ABC_tran"/>
    <property type="match status" value="1"/>
</dbReference>
<feature type="compositionally biased region" description="Pro residues" evidence="7">
    <location>
        <begin position="607"/>
        <end position="620"/>
    </location>
</feature>
<dbReference type="GO" id="GO:0005886">
    <property type="term" value="C:plasma membrane"/>
    <property type="evidence" value="ECO:0007669"/>
    <property type="project" value="UniProtKB-SubCell"/>
</dbReference>
<gene>
    <name evidence="11" type="ORF">C1I99_29100</name>
</gene>
<dbReference type="InterPro" id="IPR003439">
    <property type="entry name" value="ABC_transporter-like_ATP-bd"/>
</dbReference>
<dbReference type="SUPFAM" id="SSF90123">
    <property type="entry name" value="ABC transporter transmembrane region"/>
    <property type="match status" value="1"/>
</dbReference>
<dbReference type="GO" id="GO:0015421">
    <property type="term" value="F:ABC-type oligopeptide transporter activity"/>
    <property type="evidence" value="ECO:0007669"/>
    <property type="project" value="TreeGrafter"/>
</dbReference>
<keyword evidence="5 8" id="KW-1133">Transmembrane helix</keyword>
<accession>A0A2W2CLH6</accession>
<feature type="region of interest" description="Disordered" evidence="7">
    <location>
        <begin position="571"/>
        <end position="620"/>
    </location>
</feature>
<evidence type="ECO:0000259" key="10">
    <source>
        <dbReference type="PROSITE" id="PS50929"/>
    </source>
</evidence>
<dbReference type="InterPro" id="IPR039421">
    <property type="entry name" value="Type_1_exporter"/>
</dbReference>
<feature type="domain" description="ABC transporter" evidence="9">
    <location>
        <begin position="319"/>
        <end position="558"/>
    </location>
</feature>
<dbReference type="InterPro" id="IPR036640">
    <property type="entry name" value="ABC1_TM_sf"/>
</dbReference>
<name>A0A2W2CLH6_9ACTN</name>
<feature type="transmembrane region" description="Helical" evidence="8">
    <location>
        <begin position="46"/>
        <end position="71"/>
    </location>
</feature>
<dbReference type="InterPro" id="IPR027417">
    <property type="entry name" value="P-loop_NTPase"/>
</dbReference>
<dbReference type="PROSITE" id="PS50929">
    <property type="entry name" value="ABC_TM1F"/>
    <property type="match status" value="1"/>
</dbReference>
<evidence type="ECO:0000256" key="6">
    <source>
        <dbReference type="ARBA" id="ARBA00023136"/>
    </source>
</evidence>
<dbReference type="PANTHER" id="PTHR43394:SF1">
    <property type="entry name" value="ATP-BINDING CASSETTE SUB-FAMILY B MEMBER 10, MITOCHONDRIAL"/>
    <property type="match status" value="1"/>
</dbReference>
<keyword evidence="4" id="KW-0067">ATP-binding</keyword>
<dbReference type="PANTHER" id="PTHR43394">
    <property type="entry name" value="ATP-DEPENDENT PERMEASE MDL1, MITOCHONDRIAL"/>
    <property type="match status" value="1"/>
</dbReference>
<organism evidence="11 12">
    <name type="scientific">Micromonospora deserti</name>
    <dbReference type="NCBI Taxonomy" id="2070366"/>
    <lineage>
        <taxon>Bacteria</taxon>
        <taxon>Bacillati</taxon>
        <taxon>Actinomycetota</taxon>
        <taxon>Actinomycetes</taxon>
        <taxon>Micromonosporales</taxon>
        <taxon>Micromonosporaceae</taxon>
        <taxon>Micromonospora</taxon>
    </lineage>
</organism>
<protein>
    <submittedName>
        <fullName evidence="11">ABC transporter</fullName>
    </submittedName>
</protein>
<comment type="subcellular location">
    <subcellularLocation>
        <location evidence="1">Cell membrane</location>
        <topology evidence="1">Multi-pass membrane protein</topology>
    </subcellularLocation>
</comment>
<dbReference type="Gene3D" id="3.40.50.300">
    <property type="entry name" value="P-loop containing nucleotide triphosphate hydrolases"/>
    <property type="match status" value="1"/>
</dbReference>
<dbReference type="RefSeq" id="WP_146604080.1">
    <property type="nucleotide sequence ID" value="NZ_POUB01000360.1"/>
</dbReference>
<sequence length="620" mass="64984">MRLLRDLWATAPRRMAVVTCLVVLGAGGQAAAAALAGPVLLYRSAGFFAVLALALVAAVLSDLVVSLLMAGHTADWSADVRRRLCRVALGQDLPTLETTPVGELLDRIDGDVYQVAAAVRNQGVRIAQGLAGGLLSTVVALAVWWPAGIGMLLLTALLAVGLRRPTARIAPARMAEEEAWSDLAAVMEEAVHGQDDVRTSLARPYVLRLYARRAAEVLSRGVRVWRMSARVTTVAAGATRAGIGAVVLGGAWALATGRVDGARLTAIWLLAIGFGMTVEHVSRMVPELQYALGAWGRVQLLQNSPQEPAGGAAPAEGDLLVRGLTFRYPSADPGGARGPALRNVDLTFTRGRSYALVGRTGSGKSTLAKVLTRAVDLPPGTVFLAGRDLLDLDVEQLRRWIALVPQRTEILAGTLAENVALFDPDLLDDAARALHDLGLAGWIAELPDGLATRLGEGGHVLSAGQEQLVAFARILVRDPHVVILDEATARLDPVTEARVQQATERLLRDRIGIVIAHRLSSVRRCDEVVVMADGAVVEAGPLRSSERFAQLLATSHATAYVGAAPGHRSGGVDLLTAPEPDDPWSLADRTGAPAAPDGPGAASAAPDEPPALPPVGPGGP</sequence>
<evidence type="ECO:0000313" key="12">
    <source>
        <dbReference type="Proteomes" id="UP000248749"/>
    </source>
</evidence>
<keyword evidence="12" id="KW-1185">Reference proteome</keyword>
<dbReference type="AlphaFoldDB" id="A0A2W2CLH6"/>
<comment type="caution">
    <text evidence="11">The sequence shown here is derived from an EMBL/GenBank/DDBJ whole genome shotgun (WGS) entry which is preliminary data.</text>
</comment>
<keyword evidence="2 8" id="KW-0812">Transmembrane</keyword>
<evidence type="ECO:0000256" key="5">
    <source>
        <dbReference type="ARBA" id="ARBA00022989"/>
    </source>
</evidence>
<dbReference type="InterPro" id="IPR003593">
    <property type="entry name" value="AAA+_ATPase"/>
</dbReference>
<dbReference type="PROSITE" id="PS50893">
    <property type="entry name" value="ABC_TRANSPORTER_2"/>
    <property type="match status" value="1"/>
</dbReference>
<dbReference type="SUPFAM" id="SSF52540">
    <property type="entry name" value="P-loop containing nucleoside triphosphate hydrolases"/>
    <property type="match status" value="1"/>
</dbReference>
<feature type="non-terminal residue" evidence="11">
    <location>
        <position position="620"/>
    </location>
</feature>
<dbReference type="GO" id="GO:0016887">
    <property type="term" value="F:ATP hydrolysis activity"/>
    <property type="evidence" value="ECO:0007669"/>
    <property type="project" value="InterPro"/>
</dbReference>
<keyword evidence="6 8" id="KW-0472">Membrane</keyword>